<sequence length="330" mass="35586">MSNLPLSMRAAQYTTASSGIDKSIRINQVPLPDKLPEGHTLVKVAYASINPADYKIPESIFHYAFSKPATPGMDWSGTIVKTTRKDLVLGQRVFGNIGPTRHGALAEYIVVGAGCVPLPDSVPFDQAACVGVAGLTAFQSIVPYSPRSVFINGGSGGTGTFGIQVAKTCGAHVVTSCSTSNVQLCKDLGADEVIDYRSQDLMAELRKHEFDHVVDNVFNSASLYWYAHEYLKARGVYLTIAGSPSLSDAWEFAKVLLLPGFLGGGKRQFKFILADVNQKDLVAVAEWMAQGKIKAHIDETFDLAEIADAFAKLKLGRTRGKIVIKIAEST</sequence>
<dbReference type="Gene3D" id="3.40.50.720">
    <property type="entry name" value="NAD(P)-binding Rossmann-like Domain"/>
    <property type="match status" value="1"/>
</dbReference>
<reference evidence="2" key="1">
    <citation type="submission" date="2021-03" db="EMBL/GenBank/DDBJ databases">
        <authorList>
            <person name="Tagirdzhanova G."/>
        </authorList>
    </citation>
    <scope>NUCLEOTIDE SEQUENCE</scope>
</reference>
<dbReference type="GO" id="GO:0016491">
    <property type="term" value="F:oxidoreductase activity"/>
    <property type="evidence" value="ECO:0007669"/>
    <property type="project" value="InterPro"/>
</dbReference>
<dbReference type="InterPro" id="IPR011032">
    <property type="entry name" value="GroES-like_sf"/>
</dbReference>
<accession>A0A8H3F6H2</accession>
<dbReference type="AlphaFoldDB" id="A0A8H3F6H2"/>
<dbReference type="Proteomes" id="UP000664169">
    <property type="component" value="Unassembled WGS sequence"/>
</dbReference>
<proteinExistence type="predicted"/>
<dbReference type="EMBL" id="CAJPDQ010000014">
    <property type="protein sequence ID" value="CAF9919051.1"/>
    <property type="molecule type" value="Genomic_DNA"/>
</dbReference>
<dbReference type="InterPro" id="IPR013154">
    <property type="entry name" value="ADH-like_N"/>
</dbReference>
<organism evidence="2 3">
    <name type="scientific">Gomphillus americanus</name>
    <dbReference type="NCBI Taxonomy" id="1940652"/>
    <lineage>
        <taxon>Eukaryota</taxon>
        <taxon>Fungi</taxon>
        <taxon>Dikarya</taxon>
        <taxon>Ascomycota</taxon>
        <taxon>Pezizomycotina</taxon>
        <taxon>Lecanoromycetes</taxon>
        <taxon>OSLEUM clade</taxon>
        <taxon>Ostropomycetidae</taxon>
        <taxon>Ostropales</taxon>
        <taxon>Graphidaceae</taxon>
        <taxon>Gomphilloideae</taxon>
        <taxon>Gomphillus</taxon>
    </lineage>
</organism>
<feature type="domain" description="Enoyl reductase (ER)" evidence="1">
    <location>
        <begin position="19"/>
        <end position="324"/>
    </location>
</feature>
<dbReference type="CDD" id="cd08267">
    <property type="entry name" value="MDR1"/>
    <property type="match status" value="1"/>
</dbReference>
<comment type="caution">
    <text evidence="2">The sequence shown here is derived from an EMBL/GenBank/DDBJ whole genome shotgun (WGS) entry which is preliminary data.</text>
</comment>
<dbReference type="SUPFAM" id="SSF51735">
    <property type="entry name" value="NAD(P)-binding Rossmann-fold domains"/>
    <property type="match status" value="1"/>
</dbReference>
<dbReference type="PANTHER" id="PTHR44013:SF1">
    <property type="entry name" value="ZINC-TYPE ALCOHOL DEHYDROGENASE-LIKE PROTEIN C16A3.02C"/>
    <property type="match status" value="1"/>
</dbReference>
<dbReference type="InterPro" id="IPR052733">
    <property type="entry name" value="Chloroplast_QOR"/>
</dbReference>
<dbReference type="Gene3D" id="3.90.180.10">
    <property type="entry name" value="Medium-chain alcohol dehydrogenases, catalytic domain"/>
    <property type="match status" value="1"/>
</dbReference>
<keyword evidence="3" id="KW-1185">Reference proteome</keyword>
<dbReference type="SMART" id="SM00829">
    <property type="entry name" value="PKS_ER"/>
    <property type="match status" value="1"/>
</dbReference>
<dbReference type="OrthoDB" id="201656at2759"/>
<dbReference type="SUPFAM" id="SSF50129">
    <property type="entry name" value="GroES-like"/>
    <property type="match status" value="1"/>
</dbReference>
<evidence type="ECO:0000259" key="1">
    <source>
        <dbReference type="SMART" id="SM00829"/>
    </source>
</evidence>
<dbReference type="PANTHER" id="PTHR44013">
    <property type="entry name" value="ZINC-TYPE ALCOHOL DEHYDROGENASE-LIKE PROTEIN C16A3.02C"/>
    <property type="match status" value="1"/>
</dbReference>
<gene>
    <name evidence="2" type="ORF">GOMPHAMPRED_001664</name>
</gene>
<evidence type="ECO:0000313" key="2">
    <source>
        <dbReference type="EMBL" id="CAF9919051.1"/>
    </source>
</evidence>
<name>A0A8H3F6H2_9LECA</name>
<dbReference type="Pfam" id="PF13602">
    <property type="entry name" value="ADH_zinc_N_2"/>
    <property type="match status" value="1"/>
</dbReference>
<dbReference type="Pfam" id="PF08240">
    <property type="entry name" value="ADH_N"/>
    <property type="match status" value="1"/>
</dbReference>
<protein>
    <recommendedName>
        <fullName evidence="1">Enoyl reductase (ER) domain-containing protein</fullName>
    </recommendedName>
</protein>
<dbReference type="InterPro" id="IPR036291">
    <property type="entry name" value="NAD(P)-bd_dom_sf"/>
</dbReference>
<evidence type="ECO:0000313" key="3">
    <source>
        <dbReference type="Proteomes" id="UP000664169"/>
    </source>
</evidence>
<dbReference type="InterPro" id="IPR020843">
    <property type="entry name" value="ER"/>
</dbReference>